<name>A0A7S5QYA8_9CAUD</name>
<dbReference type="Proteomes" id="UP000605518">
    <property type="component" value="Segment"/>
</dbReference>
<keyword evidence="2" id="KW-1185">Reference proteome</keyword>
<organism evidence="1 2">
    <name type="scientific">Rhizobium phage RHph_Y68</name>
    <dbReference type="NCBI Taxonomy" id="2509787"/>
    <lineage>
        <taxon>Viruses</taxon>
        <taxon>Duplodnaviria</taxon>
        <taxon>Heunggongvirae</taxon>
        <taxon>Uroviricota</taxon>
        <taxon>Caudoviricetes</taxon>
        <taxon>Pootjesviridae</taxon>
        <taxon>Staniewskivirinae</taxon>
        <taxon>Trinifflemingvirus</taxon>
        <taxon>Trinifflemingvirus Y68</taxon>
    </lineage>
</organism>
<accession>A0A7S5QYA8</accession>
<proteinExistence type="predicted"/>
<evidence type="ECO:0000313" key="1">
    <source>
        <dbReference type="EMBL" id="QIG68060.1"/>
    </source>
</evidence>
<gene>
    <name evidence="1" type="ORF">EVB55_125</name>
</gene>
<reference evidence="1" key="1">
    <citation type="submission" date="2020-01" db="EMBL/GenBank/DDBJ databases">
        <title>Patterns of diversity and host range of bacteriophage communities associated with bean-nodulatin bacteria.</title>
        <authorList>
            <person name="Vann Cauwenberghe J."/>
            <person name="Santamaria R.I."/>
            <person name="Bustos P."/>
            <person name="Juarez S."/>
            <person name="Gonzalez V."/>
        </authorList>
    </citation>
    <scope>NUCLEOTIDE SEQUENCE</scope>
</reference>
<protein>
    <submittedName>
        <fullName evidence="1">Uncharacterized protein</fullName>
    </submittedName>
</protein>
<dbReference type="EMBL" id="MN988486">
    <property type="protein sequence ID" value="QIG68060.1"/>
    <property type="molecule type" value="Genomic_DNA"/>
</dbReference>
<sequence length="99" mass="11403">MGLTLFVYGEVSAPNFEVLSKIDDDQDAFYHLQTCIEDTSRFYPPGSRVIATHVPITTPEFDDWVESGHWSEKTESLLKKYISQAKARELEEEDEDDED</sequence>
<evidence type="ECO:0000313" key="2">
    <source>
        <dbReference type="Proteomes" id="UP000605518"/>
    </source>
</evidence>